<dbReference type="GO" id="GO:0033617">
    <property type="term" value="P:mitochondrial respiratory chain complex IV assembly"/>
    <property type="evidence" value="ECO:0007669"/>
    <property type="project" value="TreeGrafter"/>
</dbReference>
<reference evidence="8 9" key="1">
    <citation type="submission" date="2018-05" db="EMBL/GenBank/DDBJ databases">
        <title>Genome sequencing and assembly of the regulated plant pathogen Lachnellula willkommii and related sister species for the development of diagnostic species identification markers.</title>
        <authorList>
            <person name="Giroux E."/>
            <person name="Bilodeau G."/>
        </authorList>
    </citation>
    <scope>NUCLEOTIDE SEQUENCE [LARGE SCALE GENOMIC DNA]</scope>
    <source>
        <strain evidence="8 9">CBS 268.59</strain>
    </source>
</reference>
<evidence type="ECO:0000256" key="2">
    <source>
        <dbReference type="ARBA" id="ARBA00009877"/>
    </source>
</evidence>
<dbReference type="InterPro" id="IPR028055">
    <property type="entry name" value="YidC/Oxa/ALB_C"/>
</dbReference>
<dbReference type="Pfam" id="PF02096">
    <property type="entry name" value="60KD_IMP"/>
    <property type="match status" value="1"/>
</dbReference>
<comment type="subcellular location">
    <subcellularLocation>
        <location evidence="1 6">Membrane</location>
        <topology evidence="1 6">Multi-pass membrane protein</topology>
    </subcellularLocation>
</comment>
<dbReference type="Proteomes" id="UP000469558">
    <property type="component" value="Unassembled WGS sequence"/>
</dbReference>
<dbReference type="PANTHER" id="PTHR12428:SF65">
    <property type="entry name" value="CYTOCHROME C OXIDASE ASSEMBLY PROTEIN COX18, MITOCHONDRIAL"/>
    <property type="match status" value="1"/>
</dbReference>
<comment type="caution">
    <text evidence="8">The sequence shown here is derived from an EMBL/GenBank/DDBJ whole genome shotgun (WGS) entry which is preliminary data.</text>
</comment>
<evidence type="ECO:0000313" key="9">
    <source>
        <dbReference type="Proteomes" id="UP000469558"/>
    </source>
</evidence>
<evidence type="ECO:0000256" key="3">
    <source>
        <dbReference type="ARBA" id="ARBA00022692"/>
    </source>
</evidence>
<keyword evidence="9" id="KW-1185">Reference proteome</keyword>
<feature type="domain" description="Membrane insertase YidC/Oxa/ALB C-terminal" evidence="7">
    <location>
        <begin position="63"/>
        <end position="298"/>
    </location>
</feature>
<evidence type="ECO:0000313" key="8">
    <source>
        <dbReference type="EMBL" id="TVY78293.1"/>
    </source>
</evidence>
<proteinExistence type="inferred from homology"/>
<dbReference type="AlphaFoldDB" id="A0A8T9C876"/>
<dbReference type="EMBL" id="QGMK01000800">
    <property type="protein sequence ID" value="TVY78293.1"/>
    <property type="molecule type" value="Genomic_DNA"/>
</dbReference>
<gene>
    <name evidence="8" type="primary">COX18</name>
    <name evidence="8" type="ORF">LSUE1_G005599</name>
</gene>
<comment type="similarity">
    <text evidence="2 6">Belongs to the OXA1/ALB3/YidC family.</text>
</comment>
<sequence>MSLLHFRASFARPSSSKLSAAFLQLPPSCRAFHASPRPQFLETIVTPAHALFEGIHSFTGLPWAYSIPLTALTIRTFISLPLTWTTRKAIQKHRELDPLLHSWRHLLQKETMNEVGHLGPEKVNSTLAKKMKQKRNEIYARHNCGIWKIFLQGCQLPVFLTAIEALRKMAGAREGLLGLIVASISSSDTAAAATTAEPELAMTHWFEPDFATEGALWFQDLTVADPQMCLPFMLSGAMLLNLLGDNAARGSGKWQKRIHRTLLTMAVASGPLLLHVPSGVLVYWTSSMLIAYGQNLLLAKLLPPKEAILPCKPQVQLGVGRSMIDKLIPAGGNRRYGMFLYLDI</sequence>
<evidence type="ECO:0000259" key="7">
    <source>
        <dbReference type="Pfam" id="PF02096"/>
    </source>
</evidence>
<protein>
    <submittedName>
        <fullName evidence="8">Mitochondrial inner membrane protein COX18</fullName>
    </submittedName>
</protein>
<keyword evidence="4" id="KW-1133">Transmembrane helix</keyword>
<dbReference type="GO" id="GO:0005743">
    <property type="term" value="C:mitochondrial inner membrane"/>
    <property type="evidence" value="ECO:0007669"/>
    <property type="project" value="TreeGrafter"/>
</dbReference>
<dbReference type="GO" id="GO:0032979">
    <property type="term" value="P:protein insertion into mitochondrial inner membrane from matrix"/>
    <property type="evidence" value="ECO:0007669"/>
    <property type="project" value="TreeGrafter"/>
</dbReference>
<keyword evidence="5" id="KW-0472">Membrane</keyword>
<dbReference type="PANTHER" id="PTHR12428">
    <property type="entry name" value="OXA1"/>
    <property type="match status" value="1"/>
</dbReference>
<accession>A0A8T9C876</accession>
<dbReference type="GO" id="GO:0032977">
    <property type="term" value="F:membrane insertase activity"/>
    <property type="evidence" value="ECO:0007669"/>
    <property type="project" value="InterPro"/>
</dbReference>
<organism evidence="8 9">
    <name type="scientific">Lachnellula suecica</name>
    <dbReference type="NCBI Taxonomy" id="602035"/>
    <lineage>
        <taxon>Eukaryota</taxon>
        <taxon>Fungi</taxon>
        <taxon>Dikarya</taxon>
        <taxon>Ascomycota</taxon>
        <taxon>Pezizomycotina</taxon>
        <taxon>Leotiomycetes</taxon>
        <taxon>Helotiales</taxon>
        <taxon>Lachnaceae</taxon>
        <taxon>Lachnellula</taxon>
    </lineage>
</organism>
<name>A0A8T9C876_9HELO</name>
<dbReference type="OrthoDB" id="2148490at2759"/>
<evidence type="ECO:0000256" key="4">
    <source>
        <dbReference type="ARBA" id="ARBA00022989"/>
    </source>
</evidence>
<dbReference type="InterPro" id="IPR001708">
    <property type="entry name" value="YidC/ALB3/OXA1/COX18"/>
</dbReference>
<evidence type="ECO:0000256" key="1">
    <source>
        <dbReference type="ARBA" id="ARBA00004141"/>
    </source>
</evidence>
<evidence type="ECO:0000256" key="5">
    <source>
        <dbReference type="ARBA" id="ARBA00023136"/>
    </source>
</evidence>
<evidence type="ECO:0000256" key="6">
    <source>
        <dbReference type="RuleBase" id="RU003945"/>
    </source>
</evidence>
<keyword evidence="3 6" id="KW-0812">Transmembrane</keyword>